<evidence type="ECO:0000256" key="8">
    <source>
        <dbReference type="PROSITE-ProRule" id="PRU00221"/>
    </source>
</evidence>
<dbReference type="EMBL" id="JBBJBU010000007">
    <property type="protein sequence ID" value="KAK7204717.1"/>
    <property type="molecule type" value="Genomic_DNA"/>
</dbReference>
<keyword evidence="4" id="KW-0378">Hydrolase</keyword>
<dbReference type="PANTHER" id="PTHR46042:SF1">
    <property type="entry name" value="DIPHTHINE METHYLTRANSFERASE"/>
    <property type="match status" value="1"/>
</dbReference>
<gene>
    <name evidence="9" type="ORF">BZA70DRAFT_279842</name>
</gene>
<accession>A0ABR1F4I4</accession>
<dbReference type="RefSeq" id="XP_064767750.1">
    <property type="nucleotide sequence ID" value="XM_064912854.1"/>
</dbReference>
<dbReference type="SMART" id="SM00320">
    <property type="entry name" value="WD40"/>
    <property type="match status" value="4"/>
</dbReference>
<dbReference type="Gene3D" id="2.130.10.10">
    <property type="entry name" value="YVTN repeat-like/Quinoprotein amine dehydrogenase"/>
    <property type="match status" value="1"/>
</dbReference>
<dbReference type="PROSITE" id="PS50082">
    <property type="entry name" value="WD_REPEATS_2"/>
    <property type="match status" value="1"/>
</dbReference>
<comment type="similarity">
    <text evidence="5">Belongs to the DPH7 family.</text>
</comment>
<name>A0ABR1F4I4_9ASCO</name>
<dbReference type="EC" id="3.1.1.97" evidence="6"/>
<evidence type="ECO:0000256" key="7">
    <source>
        <dbReference type="ARBA" id="ARBA00047551"/>
    </source>
</evidence>
<evidence type="ECO:0000256" key="2">
    <source>
        <dbReference type="ARBA" id="ARBA00022574"/>
    </source>
</evidence>
<evidence type="ECO:0000256" key="6">
    <source>
        <dbReference type="ARBA" id="ARBA00039131"/>
    </source>
</evidence>
<dbReference type="InterPro" id="IPR015943">
    <property type="entry name" value="WD40/YVTN_repeat-like_dom_sf"/>
</dbReference>
<dbReference type="Proteomes" id="UP001498771">
    <property type="component" value="Unassembled WGS sequence"/>
</dbReference>
<evidence type="ECO:0000256" key="1">
    <source>
        <dbReference type="ARBA" id="ARBA00005156"/>
    </source>
</evidence>
<evidence type="ECO:0000256" key="3">
    <source>
        <dbReference type="ARBA" id="ARBA00022737"/>
    </source>
</evidence>
<dbReference type="PROSITE" id="PS00678">
    <property type="entry name" value="WD_REPEATS_1"/>
    <property type="match status" value="1"/>
</dbReference>
<evidence type="ECO:0000313" key="9">
    <source>
        <dbReference type="EMBL" id="KAK7204717.1"/>
    </source>
</evidence>
<keyword evidence="10" id="KW-1185">Reference proteome</keyword>
<dbReference type="GeneID" id="90038366"/>
<sequence length="354" mass="38192">MTTHLQLKSSTTVALPPCALVSWPANDRFLIVGTYELEKESGRRRGSLDVYDIGAGRLELVNSVASPESSILDIKISPHDPSLLVSAHSTGNICVWRVREEQNDKNSPSLSLTLLSDLKVADDSDTLVLALSFSPTTADQVSVTLTSGEWKVLSLARGSDDDAEVVSSVTEVHGEQPHSLEAWISAFSADGSVLYTGGDDCLFTANDLRLGCQVWQDRRTHAAGVTSILTNTVQAVSFDEKTLWTGSYDDTIRVWDLRGARGKVVGETNLGGGVWRLVPRPGGGSREEVFACCMYDGGKVVVPGSGEDGEAVEVVRVVKEGHESMVYGADWTTDGSVVASCSFYDKQLNLWQYA</sequence>
<dbReference type="PANTHER" id="PTHR46042">
    <property type="entry name" value="DIPHTHINE METHYLTRANSFERASE"/>
    <property type="match status" value="1"/>
</dbReference>
<protein>
    <recommendedName>
        <fullName evidence="6">methylated diphthine methylhydrolase</fullName>
        <ecNumber evidence="6">3.1.1.97</ecNumber>
    </recommendedName>
</protein>
<comment type="caution">
    <text evidence="9">The sequence shown here is derived from an EMBL/GenBank/DDBJ whole genome shotgun (WGS) entry which is preliminary data.</text>
</comment>
<keyword evidence="3" id="KW-0677">Repeat</keyword>
<dbReference type="InterPro" id="IPR036322">
    <property type="entry name" value="WD40_repeat_dom_sf"/>
</dbReference>
<feature type="repeat" description="WD" evidence="8">
    <location>
        <begin position="226"/>
        <end position="258"/>
    </location>
</feature>
<comment type="pathway">
    <text evidence="1">Protein modification; peptidyl-diphthamide biosynthesis.</text>
</comment>
<dbReference type="InterPro" id="IPR001680">
    <property type="entry name" value="WD40_rpt"/>
</dbReference>
<dbReference type="InterPro" id="IPR019775">
    <property type="entry name" value="WD40_repeat_CS"/>
</dbReference>
<reference evidence="9 10" key="1">
    <citation type="submission" date="2024-03" db="EMBL/GenBank/DDBJ databases">
        <title>Genome-scale model development and genomic sequencing of the oleaginous clade Lipomyces.</title>
        <authorList>
            <consortium name="Lawrence Berkeley National Laboratory"/>
            <person name="Czajka J.J."/>
            <person name="Han Y."/>
            <person name="Kim J."/>
            <person name="Mondo S.J."/>
            <person name="Hofstad B.A."/>
            <person name="Robles A."/>
            <person name="Haridas S."/>
            <person name="Riley R."/>
            <person name="LaButti K."/>
            <person name="Pangilinan J."/>
            <person name="Andreopoulos W."/>
            <person name="Lipzen A."/>
            <person name="Yan J."/>
            <person name="Wang M."/>
            <person name="Ng V."/>
            <person name="Grigoriev I.V."/>
            <person name="Spatafora J.W."/>
            <person name="Magnuson J.K."/>
            <person name="Baker S.E."/>
            <person name="Pomraning K.R."/>
        </authorList>
    </citation>
    <scope>NUCLEOTIDE SEQUENCE [LARGE SCALE GENOMIC DNA]</scope>
    <source>
        <strain evidence="9 10">Phaff 52-87</strain>
    </source>
</reference>
<dbReference type="Pfam" id="PF00400">
    <property type="entry name" value="WD40"/>
    <property type="match status" value="2"/>
</dbReference>
<comment type="catalytic activity">
    <reaction evidence="7">
        <text>diphthine methyl ester-[translation elongation factor 2] + H2O = diphthine-[translation elongation factor 2] + methanol + H(+)</text>
        <dbReference type="Rhea" id="RHEA:42656"/>
        <dbReference type="Rhea" id="RHEA-COMP:10172"/>
        <dbReference type="Rhea" id="RHEA-COMP:10173"/>
        <dbReference type="ChEBI" id="CHEBI:15377"/>
        <dbReference type="ChEBI" id="CHEBI:15378"/>
        <dbReference type="ChEBI" id="CHEBI:17790"/>
        <dbReference type="ChEBI" id="CHEBI:79005"/>
        <dbReference type="ChEBI" id="CHEBI:82696"/>
        <dbReference type="EC" id="3.1.1.97"/>
    </reaction>
</comment>
<keyword evidence="2 8" id="KW-0853">WD repeat</keyword>
<evidence type="ECO:0000313" key="10">
    <source>
        <dbReference type="Proteomes" id="UP001498771"/>
    </source>
</evidence>
<evidence type="ECO:0000256" key="4">
    <source>
        <dbReference type="ARBA" id="ARBA00022801"/>
    </source>
</evidence>
<evidence type="ECO:0000256" key="5">
    <source>
        <dbReference type="ARBA" id="ARBA00038092"/>
    </source>
</evidence>
<organism evidence="9 10">
    <name type="scientific">Myxozyma melibiosi</name>
    <dbReference type="NCBI Taxonomy" id="54550"/>
    <lineage>
        <taxon>Eukaryota</taxon>
        <taxon>Fungi</taxon>
        <taxon>Dikarya</taxon>
        <taxon>Ascomycota</taxon>
        <taxon>Saccharomycotina</taxon>
        <taxon>Lipomycetes</taxon>
        <taxon>Lipomycetales</taxon>
        <taxon>Lipomycetaceae</taxon>
        <taxon>Myxozyma</taxon>
    </lineage>
</organism>
<dbReference type="SUPFAM" id="SSF50978">
    <property type="entry name" value="WD40 repeat-like"/>
    <property type="match status" value="1"/>
</dbReference>
<proteinExistence type="inferred from homology"/>
<dbReference type="InterPro" id="IPR052415">
    <property type="entry name" value="Diphthine_MTase"/>
</dbReference>